<dbReference type="Gene3D" id="3.40.50.2300">
    <property type="match status" value="1"/>
</dbReference>
<reference evidence="8 9" key="1">
    <citation type="submission" date="2020-03" db="EMBL/GenBank/DDBJ databases">
        <title>Whole genome shotgun sequence of Phytohabitans houttuyneae NBRC 108639.</title>
        <authorList>
            <person name="Komaki H."/>
            <person name="Tamura T."/>
        </authorList>
    </citation>
    <scope>NUCLEOTIDE SEQUENCE [LARGE SCALE GENOMIC DNA]</scope>
    <source>
        <strain evidence="8 9">NBRC 108639</strain>
    </source>
</reference>
<evidence type="ECO:0000256" key="4">
    <source>
        <dbReference type="ARBA" id="ARBA00023163"/>
    </source>
</evidence>
<evidence type="ECO:0000259" key="7">
    <source>
        <dbReference type="PROSITE" id="PS50110"/>
    </source>
</evidence>
<keyword evidence="4" id="KW-0804">Transcription</keyword>
<keyword evidence="9" id="KW-1185">Reference proteome</keyword>
<dbReference type="InterPro" id="IPR039420">
    <property type="entry name" value="WalR-like"/>
</dbReference>
<accession>A0A6V8KKR8</accession>
<feature type="domain" description="HTH luxR-type" evidence="6">
    <location>
        <begin position="141"/>
        <end position="211"/>
    </location>
</feature>
<name>A0A6V8KKR8_9ACTN</name>
<keyword evidence="2" id="KW-0805">Transcription regulation</keyword>
<dbReference type="GO" id="GO:0000160">
    <property type="term" value="P:phosphorelay signal transduction system"/>
    <property type="evidence" value="ECO:0007669"/>
    <property type="project" value="InterPro"/>
</dbReference>
<dbReference type="Proteomes" id="UP000482800">
    <property type="component" value="Unassembled WGS sequence"/>
</dbReference>
<dbReference type="Pfam" id="PF00196">
    <property type="entry name" value="GerE"/>
    <property type="match status" value="1"/>
</dbReference>
<organism evidence="8 9">
    <name type="scientific">Phytohabitans houttuyneae</name>
    <dbReference type="NCBI Taxonomy" id="1076126"/>
    <lineage>
        <taxon>Bacteria</taxon>
        <taxon>Bacillati</taxon>
        <taxon>Actinomycetota</taxon>
        <taxon>Actinomycetes</taxon>
        <taxon>Micromonosporales</taxon>
        <taxon>Micromonosporaceae</taxon>
    </lineage>
</organism>
<dbReference type="InterPro" id="IPR058245">
    <property type="entry name" value="NreC/VraR/RcsB-like_REC"/>
</dbReference>
<feature type="domain" description="Response regulatory" evidence="7">
    <location>
        <begin position="2"/>
        <end position="120"/>
    </location>
</feature>
<dbReference type="PANTHER" id="PTHR43214:SF24">
    <property type="entry name" value="TRANSCRIPTIONAL REGULATORY PROTEIN NARL-RELATED"/>
    <property type="match status" value="1"/>
</dbReference>
<dbReference type="Pfam" id="PF00072">
    <property type="entry name" value="Response_reg"/>
    <property type="match status" value="1"/>
</dbReference>
<dbReference type="CDD" id="cd17535">
    <property type="entry name" value="REC_NarL-like"/>
    <property type="match status" value="1"/>
</dbReference>
<reference evidence="8 9" key="2">
    <citation type="submission" date="2020-03" db="EMBL/GenBank/DDBJ databases">
        <authorList>
            <person name="Ichikawa N."/>
            <person name="Kimura A."/>
            <person name="Kitahashi Y."/>
            <person name="Uohara A."/>
        </authorList>
    </citation>
    <scope>NUCLEOTIDE SEQUENCE [LARGE SCALE GENOMIC DNA]</scope>
    <source>
        <strain evidence="8 9">NBRC 108639</strain>
    </source>
</reference>
<evidence type="ECO:0000259" key="6">
    <source>
        <dbReference type="PROSITE" id="PS50043"/>
    </source>
</evidence>
<dbReference type="EMBL" id="BLPF01000003">
    <property type="protein sequence ID" value="GFJ84030.1"/>
    <property type="molecule type" value="Genomic_DNA"/>
</dbReference>
<keyword evidence="1 5" id="KW-0597">Phosphoprotein</keyword>
<dbReference type="PROSITE" id="PS50043">
    <property type="entry name" value="HTH_LUXR_2"/>
    <property type="match status" value="1"/>
</dbReference>
<evidence type="ECO:0000256" key="3">
    <source>
        <dbReference type="ARBA" id="ARBA00023125"/>
    </source>
</evidence>
<dbReference type="PROSITE" id="PS50110">
    <property type="entry name" value="RESPONSE_REGULATORY"/>
    <property type="match status" value="1"/>
</dbReference>
<proteinExistence type="predicted"/>
<evidence type="ECO:0000256" key="1">
    <source>
        <dbReference type="ARBA" id="ARBA00022553"/>
    </source>
</evidence>
<gene>
    <name evidence="8" type="ORF">Phou_082100</name>
</gene>
<dbReference type="CDD" id="cd06170">
    <property type="entry name" value="LuxR_C_like"/>
    <property type="match status" value="1"/>
</dbReference>
<dbReference type="AlphaFoldDB" id="A0A6V8KKR8"/>
<sequence>MRVVIAEDQALLREGLARLFRDGGHEVVATRADAEDLPATVAATLPDLVVLDIRMPPTFTDEGARVATAIKAAHPEVGVLLLSQHIETAHAVTLVAQAGFGYLLKDRVLEVGDFLATAERVANGGSALEPRVVAHLVAPVHGGQLGRLSERERTVLELMAQGLTNTGIAGRLVLSERTVEAHVRHILTKLDIPESEGGHRRVLAVLAHLRAVHRIP</sequence>
<dbReference type="PANTHER" id="PTHR43214">
    <property type="entry name" value="TWO-COMPONENT RESPONSE REGULATOR"/>
    <property type="match status" value="1"/>
</dbReference>
<dbReference type="InterPro" id="IPR001789">
    <property type="entry name" value="Sig_transdc_resp-reg_receiver"/>
</dbReference>
<keyword evidence="3 8" id="KW-0238">DNA-binding</keyword>
<comment type="caution">
    <text evidence="8">The sequence shown here is derived from an EMBL/GenBank/DDBJ whole genome shotgun (WGS) entry which is preliminary data.</text>
</comment>
<dbReference type="SMART" id="SM00448">
    <property type="entry name" value="REC"/>
    <property type="match status" value="1"/>
</dbReference>
<dbReference type="GO" id="GO:0006355">
    <property type="term" value="P:regulation of DNA-templated transcription"/>
    <property type="evidence" value="ECO:0007669"/>
    <property type="project" value="InterPro"/>
</dbReference>
<dbReference type="SUPFAM" id="SSF52172">
    <property type="entry name" value="CheY-like"/>
    <property type="match status" value="1"/>
</dbReference>
<evidence type="ECO:0000313" key="9">
    <source>
        <dbReference type="Proteomes" id="UP000482800"/>
    </source>
</evidence>
<dbReference type="InterPro" id="IPR011006">
    <property type="entry name" value="CheY-like_superfamily"/>
</dbReference>
<protein>
    <submittedName>
        <fullName evidence="8">DNA-binding response regulator</fullName>
    </submittedName>
</protein>
<dbReference type="PRINTS" id="PR00038">
    <property type="entry name" value="HTHLUXR"/>
</dbReference>
<evidence type="ECO:0000256" key="5">
    <source>
        <dbReference type="PROSITE-ProRule" id="PRU00169"/>
    </source>
</evidence>
<dbReference type="RefSeq" id="WP_173067234.1">
    <property type="nucleotide sequence ID" value="NZ_BAABGO010000038.1"/>
</dbReference>
<dbReference type="InterPro" id="IPR000792">
    <property type="entry name" value="Tscrpt_reg_LuxR_C"/>
</dbReference>
<dbReference type="SMART" id="SM00421">
    <property type="entry name" value="HTH_LUXR"/>
    <property type="match status" value="1"/>
</dbReference>
<dbReference type="GO" id="GO:0003677">
    <property type="term" value="F:DNA binding"/>
    <property type="evidence" value="ECO:0007669"/>
    <property type="project" value="UniProtKB-KW"/>
</dbReference>
<evidence type="ECO:0000313" key="8">
    <source>
        <dbReference type="EMBL" id="GFJ84030.1"/>
    </source>
</evidence>
<dbReference type="PROSITE" id="PS00622">
    <property type="entry name" value="HTH_LUXR_1"/>
    <property type="match status" value="1"/>
</dbReference>
<feature type="modified residue" description="4-aspartylphosphate" evidence="5">
    <location>
        <position position="52"/>
    </location>
</feature>
<evidence type="ECO:0000256" key="2">
    <source>
        <dbReference type="ARBA" id="ARBA00023015"/>
    </source>
</evidence>